<dbReference type="InterPro" id="IPR005114">
    <property type="entry name" value="Helicase_assoc"/>
</dbReference>
<evidence type="ECO:0000259" key="2">
    <source>
        <dbReference type="Pfam" id="PF03457"/>
    </source>
</evidence>
<evidence type="ECO:0000313" key="3">
    <source>
        <dbReference type="EMBL" id="CAJ1952785.1"/>
    </source>
</evidence>
<dbReference type="Gene3D" id="6.10.140.530">
    <property type="match status" value="1"/>
</dbReference>
<name>A0AAD2JI54_9STRA</name>
<dbReference type="AlphaFoldDB" id="A0AAD2JI54"/>
<comment type="caution">
    <text evidence="3">The sequence shown here is derived from an EMBL/GenBank/DDBJ whole genome shotgun (WGS) entry which is preliminary data.</text>
</comment>
<dbReference type="Proteomes" id="UP001295423">
    <property type="component" value="Unassembled WGS sequence"/>
</dbReference>
<protein>
    <recommendedName>
        <fullName evidence="2">Helicase-associated domain-containing protein</fullName>
    </recommendedName>
</protein>
<reference evidence="3" key="1">
    <citation type="submission" date="2023-08" db="EMBL/GenBank/DDBJ databases">
        <authorList>
            <person name="Audoor S."/>
            <person name="Bilcke G."/>
        </authorList>
    </citation>
    <scope>NUCLEOTIDE SEQUENCE</scope>
</reference>
<sequence>MPIKTPDFLSPSFSNGEQQAEDAKPGYSESNILESSSASSEDDESSKNRKRSASVETWSPNIRFRPYQSQGWRDDRFEDLLAFRKANGHCFVPYDYPTNPSLARWVKRQRYQYKIYPESERSTMTPQRIRALESIGFIWDAQTAAWEVRLSELRAYRAEHGDCNVFRAKRWRD</sequence>
<proteinExistence type="predicted"/>
<feature type="compositionally biased region" description="Low complexity" evidence="1">
    <location>
        <begin position="28"/>
        <end position="39"/>
    </location>
</feature>
<dbReference type="Pfam" id="PF03457">
    <property type="entry name" value="HA"/>
    <property type="match status" value="1"/>
</dbReference>
<dbReference type="PANTHER" id="PTHR33418">
    <property type="entry name" value="HELICASE-ASSOCIATED"/>
    <property type="match status" value="1"/>
</dbReference>
<accession>A0AAD2JI54</accession>
<keyword evidence="4" id="KW-1185">Reference proteome</keyword>
<evidence type="ECO:0000313" key="4">
    <source>
        <dbReference type="Proteomes" id="UP001295423"/>
    </source>
</evidence>
<organism evidence="3 4">
    <name type="scientific">Cylindrotheca closterium</name>
    <dbReference type="NCBI Taxonomy" id="2856"/>
    <lineage>
        <taxon>Eukaryota</taxon>
        <taxon>Sar</taxon>
        <taxon>Stramenopiles</taxon>
        <taxon>Ochrophyta</taxon>
        <taxon>Bacillariophyta</taxon>
        <taxon>Bacillariophyceae</taxon>
        <taxon>Bacillariophycidae</taxon>
        <taxon>Bacillariales</taxon>
        <taxon>Bacillariaceae</taxon>
        <taxon>Cylindrotheca</taxon>
    </lineage>
</organism>
<dbReference type="PANTHER" id="PTHR33418:SF1">
    <property type="entry name" value="HELICASE-ASSOCIATED DOMAIN-CONTAINING PROTEIN"/>
    <property type="match status" value="1"/>
</dbReference>
<feature type="region of interest" description="Disordered" evidence="1">
    <location>
        <begin position="1"/>
        <end position="53"/>
    </location>
</feature>
<gene>
    <name evidence="3" type="ORF">CYCCA115_LOCUS13715</name>
</gene>
<feature type="domain" description="Helicase-associated" evidence="2">
    <location>
        <begin position="74"/>
        <end position="137"/>
    </location>
</feature>
<evidence type="ECO:0000256" key="1">
    <source>
        <dbReference type="SAM" id="MobiDB-lite"/>
    </source>
</evidence>
<dbReference type="EMBL" id="CAKOGP040001814">
    <property type="protein sequence ID" value="CAJ1952785.1"/>
    <property type="molecule type" value="Genomic_DNA"/>
</dbReference>